<feature type="transmembrane region" description="Helical" evidence="9">
    <location>
        <begin position="92"/>
        <end position="111"/>
    </location>
</feature>
<evidence type="ECO:0000256" key="1">
    <source>
        <dbReference type="ARBA" id="ARBA00004389"/>
    </source>
</evidence>
<protein>
    <recommendedName>
        <fullName evidence="10">Thioredoxin domain-containing protein</fullName>
    </recommendedName>
</protein>
<evidence type="ECO:0000259" key="10">
    <source>
        <dbReference type="Pfam" id="PF00085"/>
    </source>
</evidence>
<organism evidence="11 12">
    <name type="scientific">Conidiobolus coronatus (strain ATCC 28846 / CBS 209.66 / NRRL 28638)</name>
    <name type="common">Delacroixia coronata</name>
    <dbReference type="NCBI Taxonomy" id="796925"/>
    <lineage>
        <taxon>Eukaryota</taxon>
        <taxon>Fungi</taxon>
        <taxon>Fungi incertae sedis</taxon>
        <taxon>Zoopagomycota</taxon>
        <taxon>Entomophthoromycotina</taxon>
        <taxon>Entomophthoromycetes</taxon>
        <taxon>Entomophthorales</taxon>
        <taxon>Ancylistaceae</taxon>
        <taxon>Conidiobolus</taxon>
    </lineage>
</organism>
<sequence>YTTFCSACSQLAPVYEELAQQVNEEDSSFNFAEVNIENNNALSMKFFITRVPTLVMIKNGKAYDLSEIPRNVDNLKSYLINKEFEDQEPIKGFFNPFGIVAFIFYHLGQMVNKLKKLSKLAPNWVLLSIPSILLFVGFYFIFKPPQHVIDRRRPITMPNTKTSVVGNGSKGKIKKLK</sequence>
<keyword evidence="9" id="KW-0472">Membrane</keyword>
<dbReference type="CDD" id="cd02947">
    <property type="entry name" value="TRX_family"/>
    <property type="match status" value="1"/>
</dbReference>
<dbReference type="InterPro" id="IPR013766">
    <property type="entry name" value="Thioredoxin_domain"/>
</dbReference>
<evidence type="ECO:0000256" key="2">
    <source>
        <dbReference type="ARBA" id="ARBA00022448"/>
    </source>
</evidence>
<evidence type="ECO:0000256" key="4">
    <source>
        <dbReference type="ARBA" id="ARBA00022824"/>
    </source>
</evidence>
<keyword evidence="9" id="KW-0812">Transmembrane</keyword>
<proteinExistence type="predicted"/>
<evidence type="ECO:0000256" key="3">
    <source>
        <dbReference type="ARBA" id="ARBA00022729"/>
    </source>
</evidence>
<dbReference type="Gene3D" id="3.40.30.10">
    <property type="entry name" value="Glutaredoxin"/>
    <property type="match status" value="1"/>
</dbReference>
<evidence type="ECO:0000256" key="5">
    <source>
        <dbReference type="ARBA" id="ARBA00022982"/>
    </source>
</evidence>
<dbReference type="PANTHER" id="PTHR46107:SF3">
    <property type="entry name" value="THIOREDOXIN DOMAIN-CONTAINING PROTEIN"/>
    <property type="match status" value="1"/>
</dbReference>
<gene>
    <name evidence="11" type="ORF">CONCODRAFT_80467</name>
</gene>
<evidence type="ECO:0000256" key="8">
    <source>
        <dbReference type="ARBA" id="ARBA00023284"/>
    </source>
</evidence>
<keyword evidence="8" id="KW-0676">Redox-active center</keyword>
<dbReference type="EMBL" id="KQ964714">
    <property type="protein sequence ID" value="KXN66536.1"/>
    <property type="molecule type" value="Genomic_DNA"/>
</dbReference>
<evidence type="ECO:0000256" key="9">
    <source>
        <dbReference type="SAM" id="Phobius"/>
    </source>
</evidence>
<keyword evidence="7" id="KW-1015">Disulfide bond</keyword>
<reference evidence="11 12" key="1">
    <citation type="journal article" date="2015" name="Genome Biol. Evol.">
        <title>Phylogenomic analyses indicate that early fungi evolved digesting cell walls of algal ancestors of land plants.</title>
        <authorList>
            <person name="Chang Y."/>
            <person name="Wang S."/>
            <person name="Sekimoto S."/>
            <person name="Aerts A.L."/>
            <person name="Choi C."/>
            <person name="Clum A."/>
            <person name="LaButti K.M."/>
            <person name="Lindquist E.A."/>
            <person name="Yee Ngan C."/>
            <person name="Ohm R.A."/>
            <person name="Salamov A.A."/>
            <person name="Grigoriev I.V."/>
            <person name="Spatafora J.W."/>
            <person name="Berbee M.L."/>
        </authorList>
    </citation>
    <scope>NUCLEOTIDE SEQUENCE [LARGE SCALE GENOMIC DNA]</scope>
    <source>
        <strain evidence="11 12">NRRL 28638</strain>
    </source>
</reference>
<feature type="non-terminal residue" evidence="11">
    <location>
        <position position="1"/>
    </location>
</feature>
<dbReference type="GO" id="GO:0015036">
    <property type="term" value="F:disulfide oxidoreductase activity"/>
    <property type="evidence" value="ECO:0007669"/>
    <property type="project" value="TreeGrafter"/>
</dbReference>
<dbReference type="OMA" id="PLMSCMA"/>
<evidence type="ECO:0000256" key="7">
    <source>
        <dbReference type="ARBA" id="ARBA00023157"/>
    </source>
</evidence>
<feature type="domain" description="Thioredoxin" evidence="10">
    <location>
        <begin position="1"/>
        <end position="79"/>
    </location>
</feature>
<dbReference type="PANTHER" id="PTHR46107">
    <property type="entry name" value="DUMPY: SHORTER THAN WILD-TYPE"/>
    <property type="match status" value="1"/>
</dbReference>
<name>A0A137NUV7_CONC2</name>
<keyword evidence="5" id="KW-0249">Electron transport</keyword>
<evidence type="ECO:0000313" key="12">
    <source>
        <dbReference type="Proteomes" id="UP000070444"/>
    </source>
</evidence>
<dbReference type="STRING" id="796925.A0A137NUV7"/>
<evidence type="ECO:0000256" key="6">
    <source>
        <dbReference type="ARBA" id="ARBA00022989"/>
    </source>
</evidence>
<keyword evidence="4" id="KW-0256">Endoplasmic reticulum</keyword>
<keyword evidence="3" id="KW-0732">Signal</keyword>
<accession>A0A137NUV7</accession>
<dbReference type="Proteomes" id="UP000070444">
    <property type="component" value="Unassembled WGS sequence"/>
</dbReference>
<dbReference type="AlphaFoldDB" id="A0A137NUV7"/>
<dbReference type="InterPro" id="IPR036249">
    <property type="entry name" value="Thioredoxin-like_sf"/>
</dbReference>
<dbReference type="InterPro" id="IPR052454">
    <property type="entry name" value="TMX_domain-containing"/>
</dbReference>
<keyword evidence="12" id="KW-1185">Reference proteome</keyword>
<keyword evidence="2" id="KW-0813">Transport</keyword>
<dbReference type="GO" id="GO:0005789">
    <property type="term" value="C:endoplasmic reticulum membrane"/>
    <property type="evidence" value="ECO:0007669"/>
    <property type="project" value="UniProtKB-SubCell"/>
</dbReference>
<dbReference type="OrthoDB" id="2121326at2759"/>
<feature type="transmembrane region" description="Helical" evidence="9">
    <location>
        <begin position="123"/>
        <end position="142"/>
    </location>
</feature>
<evidence type="ECO:0000313" key="11">
    <source>
        <dbReference type="EMBL" id="KXN66536.1"/>
    </source>
</evidence>
<comment type="subcellular location">
    <subcellularLocation>
        <location evidence="1">Endoplasmic reticulum membrane</location>
        <topology evidence="1">Single-pass membrane protein</topology>
    </subcellularLocation>
</comment>
<dbReference type="SUPFAM" id="SSF52833">
    <property type="entry name" value="Thioredoxin-like"/>
    <property type="match status" value="1"/>
</dbReference>
<keyword evidence="6 9" id="KW-1133">Transmembrane helix</keyword>
<dbReference type="Pfam" id="PF00085">
    <property type="entry name" value="Thioredoxin"/>
    <property type="match status" value="1"/>
</dbReference>